<dbReference type="SUPFAM" id="SSF48726">
    <property type="entry name" value="Immunoglobulin"/>
    <property type="match status" value="1"/>
</dbReference>
<evidence type="ECO:0000259" key="2">
    <source>
        <dbReference type="PROSITE" id="PS50835"/>
    </source>
</evidence>
<protein>
    <recommendedName>
        <fullName evidence="2">Ig-like domain-containing protein</fullName>
    </recommendedName>
</protein>
<feature type="compositionally biased region" description="Basic and acidic residues" evidence="1">
    <location>
        <begin position="61"/>
        <end position="111"/>
    </location>
</feature>
<evidence type="ECO:0000313" key="3">
    <source>
        <dbReference type="EMBL" id="CAB1451446.1"/>
    </source>
</evidence>
<reference evidence="3" key="1">
    <citation type="submission" date="2020-03" db="EMBL/GenBank/DDBJ databases">
        <authorList>
            <person name="Weist P."/>
        </authorList>
    </citation>
    <scope>NUCLEOTIDE SEQUENCE</scope>
</reference>
<sequence>MAGSDWPAGHGKNQSAQFVECWTVSWPRLVADQLAKIPKALLVSAKKTSSTRLNVPPTLNHAERPDKATPEQPQREQERSAEKWTETPDKHAPSMKLSFRESVQRQTEKRPGRALLSFELNDKMTALSWSGGRDRLRVPDSSEPTRRKESSTPPLLSFTDAFPPVLSVFQQTFNATADYQESVTLTCITSGSPDPVVTWHSGRGSSLTEHSPEAPALPPQPSVSTEKPHSELSSISPAPPSLPTCLVPDHSVKKHRNERKGFGVNNNHNPIYSFFLMSPLPVISSLPVAFPVIPCASWVMDYLSAVSQYNDIQCRSRPPPHCPSQR</sequence>
<evidence type="ECO:0000256" key="1">
    <source>
        <dbReference type="SAM" id="MobiDB-lite"/>
    </source>
</evidence>
<organism evidence="3 4">
    <name type="scientific">Pleuronectes platessa</name>
    <name type="common">European plaice</name>
    <dbReference type="NCBI Taxonomy" id="8262"/>
    <lineage>
        <taxon>Eukaryota</taxon>
        <taxon>Metazoa</taxon>
        <taxon>Chordata</taxon>
        <taxon>Craniata</taxon>
        <taxon>Vertebrata</taxon>
        <taxon>Euteleostomi</taxon>
        <taxon>Actinopterygii</taxon>
        <taxon>Neopterygii</taxon>
        <taxon>Teleostei</taxon>
        <taxon>Neoteleostei</taxon>
        <taxon>Acanthomorphata</taxon>
        <taxon>Carangaria</taxon>
        <taxon>Pleuronectiformes</taxon>
        <taxon>Pleuronectoidei</taxon>
        <taxon>Pleuronectidae</taxon>
        <taxon>Pleuronectes</taxon>
    </lineage>
</organism>
<comment type="caution">
    <text evidence="3">The sequence shown here is derived from an EMBL/GenBank/DDBJ whole genome shotgun (WGS) entry which is preliminary data.</text>
</comment>
<dbReference type="Proteomes" id="UP001153269">
    <property type="component" value="Unassembled WGS sequence"/>
</dbReference>
<gene>
    <name evidence="3" type="ORF">PLEPLA_LOCUS39140</name>
</gene>
<dbReference type="Gene3D" id="2.60.40.10">
    <property type="entry name" value="Immunoglobulins"/>
    <property type="match status" value="1"/>
</dbReference>
<dbReference type="InterPro" id="IPR036179">
    <property type="entry name" value="Ig-like_dom_sf"/>
</dbReference>
<feature type="region of interest" description="Disordered" evidence="1">
    <location>
        <begin position="43"/>
        <end position="116"/>
    </location>
</feature>
<accession>A0A9N7VFL8</accession>
<feature type="compositionally biased region" description="Basic and acidic residues" evidence="1">
    <location>
        <begin position="132"/>
        <end position="150"/>
    </location>
</feature>
<dbReference type="EMBL" id="CADEAL010004090">
    <property type="protein sequence ID" value="CAB1451446.1"/>
    <property type="molecule type" value="Genomic_DNA"/>
</dbReference>
<keyword evidence="4" id="KW-1185">Reference proteome</keyword>
<proteinExistence type="predicted"/>
<dbReference type="InterPro" id="IPR013783">
    <property type="entry name" value="Ig-like_fold"/>
</dbReference>
<dbReference type="PROSITE" id="PS50835">
    <property type="entry name" value="IG_LIKE"/>
    <property type="match status" value="1"/>
</dbReference>
<evidence type="ECO:0000313" key="4">
    <source>
        <dbReference type="Proteomes" id="UP001153269"/>
    </source>
</evidence>
<dbReference type="InterPro" id="IPR007110">
    <property type="entry name" value="Ig-like_dom"/>
</dbReference>
<feature type="region of interest" description="Disordered" evidence="1">
    <location>
        <begin position="131"/>
        <end position="157"/>
    </location>
</feature>
<dbReference type="Pfam" id="PF07679">
    <property type="entry name" value="I-set"/>
    <property type="match status" value="1"/>
</dbReference>
<dbReference type="InterPro" id="IPR013098">
    <property type="entry name" value="Ig_I-set"/>
</dbReference>
<feature type="region of interest" description="Disordered" evidence="1">
    <location>
        <begin position="198"/>
        <end position="243"/>
    </location>
</feature>
<dbReference type="AlphaFoldDB" id="A0A9N7VFL8"/>
<feature type="domain" description="Ig-like" evidence="2">
    <location>
        <begin position="164"/>
        <end position="199"/>
    </location>
</feature>
<name>A0A9N7VFL8_PLEPL</name>